<dbReference type="EMBL" id="JAGFNK010000331">
    <property type="protein sequence ID" value="KAI9452602.1"/>
    <property type="molecule type" value="Genomic_DNA"/>
</dbReference>
<proteinExistence type="predicted"/>
<keyword evidence="2" id="KW-1185">Reference proteome</keyword>
<accession>A0ACC0TZ60</accession>
<protein>
    <submittedName>
        <fullName evidence="1">Uncharacterized protein</fullName>
    </submittedName>
</protein>
<evidence type="ECO:0000313" key="1">
    <source>
        <dbReference type="EMBL" id="KAI9452602.1"/>
    </source>
</evidence>
<organism evidence="1 2">
    <name type="scientific">Russula earlei</name>
    <dbReference type="NCBI Taxonomy" id="71964"/>
    <lineage>
        <taxon>Eukaryota</taxon>
        <taxon>Fungi</taxon>
        <taxon>Dikarya</taxon>
        <taxon>Basidiomycota</taxon>
        <taxon>Agaricomycotina</taxon>
        <taxon>Agaricomycetes</taxon>
        <taxon>Russulales</taxon>
        <taxon>Russulaceae</taxon>
        <taxon>Russula</taxon>
    </lineage>
</organism>
<name>A0ACC0TZ60_9AGAM</name>
<gene>
    <name evidence="1" type="ORF">F5148DRAFT_1289521</name>
</gene>
<sequence>MAFLLTACHQYDQSSSGLRYKITKGDGKVKPKQGEYLKFNIEYKMEGKDTVLNNSFGHIPGYMPYDTTRFRKHDFTEILPQCAVGDKIEIQMSVDTLKKLGVIQEYNKLFGKGDMIIGKAELLGVLANEQEVNADYQKEIEIEKQREIKTLQEYVTKKGIKAEKSPNGVFVEITTPGDMTQKADTGKQVTVYYKGYLLNGKVFDSNTGVGATHTDPLNVVIGARSVIPGWEEGLKYFGKGTKGKILVPAMMAYGPQNSGPIPAYSNLVLR</sequence>
<comment type="caution">
    <text evidence="1">The sequence shown here is derived from an EMBL/GenBank/DDBJ whole genome shotgun (WGS) entry which is preliminary data.</text>
</comment>
<evidence type="ECO:0000313" key="2">
    <source>
        <dbReference type="Proteomes" id="UP001207468"/>
    </source>
</evidence>
<dbReference type="Proteomes" id="UP001207468">
    <property type="component" value="Unassembled WGS sequence"/>
</dbReference>
<reference evidence="1" key="1">
    <citation type="submission" date="2021-03" db="EMBL/GenBank/DDBJ databases">
        <title>Evolutionary priming and transition to the ectomycorrhizal habit in an iconic lineage of mushroom-forming fungi: is preadaptation a requirement?</title>
        <authorList>
            <consortium name="DOE Joint Genome Institute"/>
            <person name="Looney B.P."/>
            <person name="Miyauchi S."/>
            <person name="Morin E."/>
            <person name="Drula E."/>
            <person name="Courty P.E."/>
            <person name="Chicoki N."/>
            <person name="Fauchery L."/>
            <person name="Kohler A."/>
            <person name="Kuo A."/>
            <person name="LaButti K."/>
            <person name="Pangilinan J."/>
            <person name="Lipzen A."/>
            <person name="Riley R."/>
            <person name="Andreopoulos W."/>
            <person name="He G."/>
            <person name="Johnson J."/>
            <person name="Barry K.W."/>
            <person name="Grigoriev I.V."/>
            <person name="Nagy L."/>
            <person name="Hibbett D."/>
            <person name="Henrissat B."/>
            <person name="Matheny P.B."/>
            <person name="Labbe J."/>
            <person name="Martin A.F."/>
        </authorList>
    </citation>
    <scope>NUCLEOTIDE SEQUENCE</scope>
    <source>
        <strain evidence="1">BPL698</strain>
    </source>
</reference>